<evidence type="ECO:0000313" key="4">
    <source>
        <dbReference type="Proteomes" id="UP000507470"/>
    </source>
</evidence>
<reference evidence="3 4" key="1">
    <citation type="submission" date="2020-06" db="EMBL/GenBank/DDBJ databases">
        <authorList>
            <person name="Li R."/>
            <person name="Bekaert M."/>
        </authorList>
    </citation>
    <scope>NUCLEOTIDE SEQUENCE [LARGE SCALE GENOMIC DNA]</scope>
    <source>
        <strain evidence="4">wild</strain>
    </source>
</reference>
<dbReference type="OrthoDB" id="6144333at2759"/>
<dbReference type="GO" id="GO:0005694">
    <property type="term" value="C:chromosome"/>
    <property type="evidence" value="ECO:0007669"/>
    <property type="project" value="TreeGrafter"/>
</dbReference>
<protein>
    <submittedName>
        <fullName evidence="3">RecQ</fullName>
        <ecNumber evidence="3">3.6.4.12</ecNumber>
    </submittedName>
</protein>
<dbReference type="GO" id="GO:0043138">
    <property type="term" value="F:3'-5' DNA helicase activity"/>
    <property type="evidence" value="ECO:0007669"/>
    <property type="project" value="TreeGrafter"/>
</dbReference>
<dbReference type="EC" id="3.6.4.12" evidence="3"/>
<dbReference type="PANTHER" id="PTHR13710:SF120">
    <property type="entry name" value="BIFUNCTIONAL 3'-5' EXONUCLEASE_ATP-DEPENDENT HELICASE WRN"/>
    <property type="match status" value="1"/>
</dbReference>
<dbReference type="PANTHER" id="PTHR13710">
    <property type="entry name" value="DNA HELICASE RECQ FAMILY MEMBER"/>
    <property type="match status" value="1"/>
</dbReference>
<dbReference type="Proteomes" id="UP000507470">
    <property type="component" value="Unassembled WGS sequence"/>
</dbReference>
<evidence type="ECO:0000256" key="1">
    <source>
        <dbReference type="ARBA" id="ARBA00005446"/>
    </source>
</evidence>
<dbReference type="GO" id="GO:0005737">
    <property type="term" value="C:cytoplasm"/>
    <property type="evidence" value="ECO:0007669"/>
    <property type="project" value="TreeGrafter"/>
</dbReference>
<gene>
    <name evidence="3" type="ORF">MCOR_41175</name>
</gene>
<dbReference type="GO" id="GO:0016787">
    <property type="term" value="F:hydrolase activity"/>
    <property type="evidence" value="ECO:0007669"/>
    <property type="project" value="UniProtKB-KW"/>
</dbReference>
<evidence type="ECO:0000259" key="2">
    <source>
        <dbReference type="PROSITE" id="PS51192"/>
    </source>
</evidence>
<dbReference type="Gene3D" id="3.40.50.300">
    <property type="entry name" value="P-loop containing nucleotide triphosphate hydrolases"/>
    <property type="match status" value="1"/>
</dbReference>
<dbReference type="PROSITE" id="PS51192">
    <property type="entry name" value="HELICASE_ATP_BIND_1"/>
    <property type="match status" value="1"/>
</dbReference>
<feature type="domain" description="Helicase ATP-binding" evidence="2">
    <location>
        <begin position="1"/>
        <end position="127"/>
    </location>
</feature>
<keyword evidence="3" id="KW-0378">Hydrolase</keyword>
<dbReference type="GO" id="GO:0005634">
    <property type="term" value="C:nucleus"/>
    <property type="evidence" value="ECO:0007669"/>
    <property type="project" value="TreeGrafter"/>
</dbReference>
<dbReference type="InterPro" id="IPR014001">
    <property type="entry name" value="Helicase_ATP-bd"/>
</dbReference>
<sequence>MQDQVENIAHWNITAAYKGSCPQSDDRIKEGLIIVIFASPETLVVDPYWRTCLKKLNIKLIVIDEFHTIAIWGQDEGDRKEAFRKWFSNVGELRSLFPDATVVALSATCTVSIRKKVMKILQLAEDTTEINLSPNKSNIKLVSSKIKNEIEMGMTWRKDLMCNFLRNSDLNDLMKKESMKHSCCDLCAKSCNCDFCDMLPLEKLFLSEQYVEELEEQEDSAVSDSDTEDYNLSAYEYFEDLDMALL</sequence>
<keyword evidence="4" id="KW-1185">Reference proteome</keyword>
<dbReference type="GO" id="GO:0009378">
    <property type="term" value="F:four-way junction helicase activity"/>
    <property type="evidence" value="ECO:0007669"/>
    <property type="project" value="TreeGrafter"/>
</dbReference>
<organism evidence="3 4">
    <name type="scientific">Mytilus coruscus</name>
    <name type="common">Sea mussel</name>
    <dbReference type="NCBI Taxonomy" id="42192"/>
    <lineage>
        <taxon>Eukaryota</taxon>
        <taxon>Metazoa</taxon>
        <taxon>Spiralia</taxon>
        <taxon>Lophotrochozoa</taxon>
        <taxon>Mollusca</taxon>
        <taxon>Bivalvia</taxon>
        <taxon>Autobranchia</taxon>
        <taxon>Pteriomorphia</taxon>
        <taxon>Mytilida</taxon>
        <taxon>Mytiloidea</taxon>
        <taxon>Mytilidae</taxon>
        <taxon>Mytilinae</taxon>
        <taxon>Mytilus</taxon>
    </lineage>
</organism>
<dbReference type="GO" id="GO:0000724">
    <property type="term" value="P:double-strand break repair via homologous recombination"/>
    <property type="evidence" value="ECO:0007669"/>
    <property type="project" value="TreeGrafter"/>
</dbReference>
<proteinExistence type="inferred from homology"/>
<accession>A0A6J8DI53</accession>
<dbReference type="SUPFAM" id="SSF52540">
    <property type="entry name" value="P-loop containing nucleoside triphosphate hydrolases"/>
    <property type="match status" value="1"/>
</dbReference>
<dbReference type="InterPro" id="IPR027417">
    <property type="entry name" value="P-loop_NTPase"/>
</dbReference>
<name>A0A6J8DI53_MYTCO</name>
<dbReference type="AlphaFoldDB" id="A0A6J8DI53"/>
<evidence type="ECO:0000313" key="3">
    <source>
        <dbReference type="EMBL" id="CAC5407726.1"/>
    </source>
</evidence>
<comment type="similarity">
    <text evidence="1">Belongs to the helicase family. RecQ subfamily.</text>
</comment>
<dbReference type="EMBL" id="CACVKT020007423">
    <property type="protein sequence ID" value="CAC5407726.1"/>
    <property type="molecule type" value="Genomic_DNA"/>
</dbReference>